<keyword evidence="2" id="KW-1185">Reference proteome</keyword>
<gene>
    <name evidence="1" type="ORF">GCM10011452_18530</name>
</gene>
<reference evidence="1" key="2">
    <citation type="submission" date="2020-09" db="EMBL/GenBank/DDBJ databases">
        <authorList>
            <person name="Sun Q."/>
            <person name="Kim S."/>
        </authorList>
    </citation>
    <scope>NUCLEOTIDE SEQUENCE</scope>
    <source>
        <strain evidence="1">KCTC 23714</strain>
    </source>
</reference>
<comment type="caution">
    <text evidence="1">The sequence shown here is derived from an EMBL/GenBank/DDBJ whole genome shotgun (WGS) entry which is preliminary data.</text>
</comment>
<dbReference type="Proteomes" id="UP000628984">
    <property type="component" value="Unassembled WGS sequence"/>
</dbReference>
<organism evidence="1 2">
    <name type="scientific">Gemmobacter lanyuensis</name>
    <dbReference type="NCBI Taxonomy" id="1054497"/>
    <lineage>
        <taxon>Bacteria</taxon>
        <taxon>Pseudomonadati</taxon>
        <taxon>Pseudomonadota</taxon>
        <taxon>Alphaproteobacteria</taxon>
        <taxon>Rhodobacterales</taxon>
        <taxon>Paracoccaceae</taxon>
        <taxon>Gemmobacter</taxon>
    </lineage>
</organism>
<sequence>MKVSIKKFDVEMEVKNKGIEFDVYSPNGADHLGDCIVTKTGLIWCEGRERRANGVSVTWAQFIAWMNAQR</sequence>
<dbReference type="AlphaFoldDB" id="A0A918IS75"/>
<reference evidence="1" key="1">
    <citation type="journal article" date="2014" name="Int. J. Syst. Evol. Microbiol.">
        <title>Complete genome sequence of Corynebacterium casei LMG S-19264T (=DSM 44701T), isolated from a smear-ripened cheese.</title>
        <authorList>
            <consortium name="US DOE Joint Genome Institute (JGI-PGF)"/>
            <person name="Walter F."/>
            <person name="Albersmeier A."/>
            <person name="Kalinowski J."/>
            <person name="Ruckert C."/>
        </authorList>
    </citation>
    <scope>NUCLEOTIDE SEQUENCE</scope>
    <source>
        <strain evidence="1">KCTC 23714</strain>
    </source>
</reference>
<dbReference type="EMBL" id="BMYQ01000004">
    <property type="protein sequence ID" value="GGW30201.1"/>
    <property type="molecule type" value="Genomic_DNA"/>
</dbReference>
<name>A0A918IS75_9RHOB</name>
<proteinExistence type="predicted"/>
<dbReference type="RefSeq" id="WP_189633567.1">
    <property type="nucleotide sequence ID" value="NZ_BMYQ01000004.1"/>
</dbReference>
<accession>A0A918IS75</accession>
<protein>
    <submittedName>
        <fullName evidence="1">Uncharacterized protein</fullName>
    </submittedName>
</protein>
<evidence type="ECO:0000313" key="1">
    <source>
        <dbReference type="EMBL" id="GGW30201.1"/>
    </source>
</evidence>
<evidence type="ECO:0000313" key="2">
    <source>
        <dbReference type="Proteomes" id="UP000628984"/>
    </source>
</evidence>